<accession>A0ABT9VB81</accession>
<keyword evidence="3" id="KW-1185">Reference proteome</keyword>
<evidence type="ECO:0000313" key="2">
    <source>
        <dbReference type="EMBL" id="MDQ0158227.1"/>
    </source>
</evidence>
<dbReference type="EMBL" id="JAUSTQ010000001">
    <property type="protein sequence ID" value="MDQ0158227.1"/>
    <property type="molecule type" value="Genomic_DNA"/>
</dbReference>
<protein>
    <submittedName>
        <fullName evidence="2">Lysophospholipase L1-like esterase</fullName>
    </submittedName>
</protein>
<dbReference type="Pfam" id="PF13472">
    <property type="entry name" value="Lipase_GDSL_2"/>
    <property type="match status" value="1"/>
</dbReference>
<dbReference type="InterPro" id="IPR036514">
    <property type="entry name" value="SGNH_hydro_sf"/>
</dbReference>
<name>A0ABT9VB81_9BACI</name>
<evidence type="ECO:0000313" key="3">
    <source>
        <dbReference type="Proteomes" id="UP001224359"/>
    </source>
</evidence>
<dbReference type="InterPro" id="IPR013830">
    <property type="entry name" value="SGNH_hydro"/>
</dbReference>
<sequence length="215" mass="25009">MERTIYYRPLGDSITLGTGAFFHRGFIHSYSNAITNVFKQPVRTELFAQRGMMSSELKQLLNDSTIQRRLAPANIITITIGSNDLLEAHDHFLNTFNPIVFERAEETFYKNLIEIIWTLHLIKYYHPSPYFIRLIGLYNPFPHLPYSAFWINRFNAILHSMESPLVRYVDVLTPISIRGRRVLSFGGVHPNRKGYQLIAKKINETGYEPLSYLQL</sequence>
<reference evidence="2 3" key="1">
    <citation type="submission" date="2023-07" db="EMBL/GenBank/DDBJ databases">
        <title>Genomic Encyclopedia of Type Strains, Phase IV (KMG-IV): sequencing the most valuable type-strain genomes for metagenomic binning, comparative biology and taxonomic classification.</title>
        <authorList>
            <person name="Goeker M."/>
        </authorList>
    </citation>
    <scope>NUCLEOTIDE SEQUENCE [LARGE SCALE GENOMIC DNA]</scope>
    <source>
        <strain evidence="2 3">DSM 16460</strain>
    </source>
</reference>
<feature type="domain" description="SGNH hydrolase-type esterase" evidence="1">
    <location>
        <begin position="10"/>
        <end position="197"/>
    </location>
</feature>
<dbReference type="Proteomes" id="UP001224359">
    <property type="component" value="Unassembled WGS sequence"/>
</dbReference>
<gene>
    <name evidence="2" type="ORF">J2S77_000177</name>
</gene>
<proteinExistence type="predicted"/>
<dbReference type="SUPFAM" id="SSF52266">
    <property type="entry name" value="SGNH hydrolase"/>
    <property type="match status" value="1"/>
</dbReference>
<dbReference type="Gene3D" id="3.40.50.1110">
    <property type="entry name" value="SGNH hydrolase"/>
    <property type="match status" value="1"/>
</dbReference>
<dbReference type="RefSeq" id="WP_306973766.1">
    <property type="nucleotide sequence ID" value="NZ_JAUSTQ010000001.1"/>
</dbReference>
<organism evidence="2 3">
    <name type="scientific">Alkalibacillus salilacus</name>
    <dbReference type="NCBI Taxonomy" id="284582"/>
    <lineage>
        <taxon>Bacteria</taxon>
        <taxon>Bacillati</taxon>
        <taxon>Bacillota</taxon>
        <taxon>Bacilli</taxon>
        <taxon>Bacillales</taxon>
        <taxon>Bacillaceae</taxon>
        <taxon>Alkalibacillus</taxon>
    </lineage>
</organism>
<evidence type="ECO:0000259" key="1">
    <source>
        <dbReference type="Pfam" id="PF13472"/>
    </source>
</evidence>
<comment type="caution">
    <text evidence="2">The sequence shown here is derived from an EMBL/GenBank/DDBJ whole genome shotgun (WGS) entry which is preliminary data.</text>
</comment>